<accession>A0A2P2NT29</accession>
<name>A0A2P2NT29_RHIMU</name>
<proteinExistence type="predicted"/>
<dbReference type="AlphaFoldDB" id="A0A2P2NT29"/>
<dbReference type="EMBL" id="GGEC01065110">
    <property type="protein sequence ID" value="MBX45594.1"/>
    <property type="molecule type" value="Transcribed_RNA"/>
</dbReference>
<reference evidence="1" key="1">
    <citation type="submission" date="2018-02" db="EMBL/GenBank/DDBJ databases">
        <title>Rhizophora mucronata_Transcriptome.</title>
        <authorList>
            <person name="Meera S.P."/>
            <person name="Sreeshan A."/>
            <person name="Augustine A."/>
        </authorList>
    </citation>
    <scope>NUCLEOTIDE SEQUENCE</scope>
    <source>
        <tissue evidence="1">Leaf</tissue>
    </source>
</reference>
<evidence type="ECO:0000313" key="1">
    <source>
        <dbReference type="EMBL" id="MBX45594.1"/>
    </source>
</evidence>
<protein>
    <submittedName>
        <fullName evidence="1">Uncharacterized protein</fullName>
    </submittedName>
</protein>
<sequence length="61" mass="7377">MYSFIHLKNHCKTHWQLYDLNPHSIYGYVKPLIVLWAKAWACMNTLHNLRQQTTVWLALHK</sequence>
<organism evidence="1">
    <name type="scientific">Rhizophora mucronata</name>
    <name type="common">Asiatic mangrove</name>
    <dbReference type="NCBI Taxonomy" id="61149"/>
    <lineage>
        <taxon>Eukaryota</taxon>
        <taxon>Viridiplantae</taxon>
        <taxon>Streptophyta</taxon>
        <taxon>Embryophyta</taxon>
        <taxon>Tracheophyta</taxon>
        <taxon>Spermatophyta</taxon>
        <taxon>Magnoliopsida</taxon>
        <taxon>eudicotyledons</taxon>
        <taxon>Gunneridae</taxon>
        <taxon>Pentapetalae</taxon>
        <taxon>rosids</taxon>
        <taxon>fabids</taxon>
        <taxon>Malpighiales</taxon>
        <taxon>Rhizophoraceae</taxon>
        <taxon>Rhizophora</taxon>
    </lineage>
</organism>